<keyword evidence="2" id="KW-1185">Reference proteome</keyword>
<dbReference type="EMBL" id="KF623294">
    <property type="protein sequence ID" value="AGX01725.1"/>
    <property type="molecule type" value="Genomic_DNA"/>
</dbReference>
<evidence type="ECO:0000313" key="2">
    <source>
        <dbReference type="Proteomes" id="UP000204235"/>
    </source>
</evidence>
<proteinExistence type="predicted"/>
<dbReference type="GeneID" id="18500903"/>
<sequence>MFESNLMGKKSGKILLDINFANATVGDKTIIDSGPLGIPLTRGVVAGGANGDGVVNDPTYGKCYYFDGYAYFQNLSPVLDLAGSNYELTIELALVGSGFMCTFATGDYPAANNIKKGLELLHNQLSQPIQVFQTTDAGAYQRTYGYGSANNQMLKLTVKEDSANITVSNNQNSNQAVAARFRTGGDSYLMLGTSHGLVNRFTGYLKSLRVVKL</sequence>
<reference evidence="1 2" key="1">
    <citation type="journal article" date="2014" name="FEMS Microbiol. Lett.">
        <title>The genome of the Erwinia amylovora phage PhiEaH1 reveals greater diversity and broadens the applicability of phages for the treatment of fire blight.</title>
        <authorList>
            <person name="Meczker K."/>
            <person name="Domotor D."/>
            <person name="Vass J."/>
            <person name="Rakhely G."/>
            <person name="Schneider G."/>
            <person name="Kovacs T."/>
        </authorList>
    </citation>
    <scope>NUCLEOTIDE SEQUENCE [LARGE SCALE GENOMIC DNA]</scope>
</reference>
<name>W8CZV6_9CAUD</name>
<dbReference type="Proteomes" id="UP000204235">
    <property type="component" value="Segment"/>
</dbReference>
<accession>W8CZV6</accession>
<organism evidence="1 2">
    <name type="scientific">Erwinia phage PhiEaH1</name>
    <dbReference type="NCBI Taxonomy" id="1401669"/>
    <lineage>
        <taxon>Viruses</taxon>
        <taxon>Duplodnaviria</taxon>
        <taxon>Heunggongvirae</taxon>
        <taxon>Uroviricota</taxon>
        <taxon>Caudoviricetes</taxon>
        <taxon>Chimalliviridae</taxon>
        <taxon>Iapetusvirus</taxon>
        <taxon>Iapetusvirus EaH1</taxon>
    </lineage>
</organism>
<dbReference type="RefSeq" id="YP_009010056.1">
    <property type="nucleotide sequence ID" value="NC_023610.1"/>
</dbReference>
<dbReference type="KEGG" id="vg:18500903"/>
<evidence type="ECO:0000313" key="1">
    <source>
        <dbReference type="EMBL" id="AGX01725.1"/>
    </source>
</evidence>
<protein>
    <submittedName>
        <fullName evidence="1">Uncharacterized protein</fullName>
    </submittedName>
</protein>